<dbReference type="AlphaFoldDB" id="A0A0F9TU36"/>
<organism evidence="1">
    <name type="scientific">marine sediment metagenome</name>
    <dbReference type="NCBI Taxonomy" id="412755"/>
    <lineage>
        <taxon>unclassified sequences</taxon>
        <taxon>metagenomes</taxon>
        <taxon>ecological metagenomes</taxon>
    </lineage>
</organism>
<gene>
    <name evidence="1" type="ORF">LCGC14_0610350</name>
</gene>
<comment type="caution">
    <text evidence="1">The sequence shown here is derived from an EMBL/GenBank/DDBJ whole genome shotgun (WGS) entry which is preliminary data.</text>
</comment>
<sequence>MAKATSAYLNRALRSLTQTGADVGCKVPPSSQGDGAMATMNAAQRLCAVTYGEGVCSHLKGVEAAENVGDTLFLFLIRELVEASENVGDTLFLFLIRELSDKYGAKMDWEAARQSLEGVIAECTEVLVNIKIEMEKTP</sequence>
<protein>
    <submittedName>
        <fullName evidence="1">Uncharacterized protein</fullName>
    </submittedName>
</protein>
<dbReference type="EMBL" id="LAZR01001010">
    <property type="protein sequence ID" value="KKN52641.1"/>
    <property type="molecule type" value="Genomic_DNA"/>
</dbReference>
<reference evidence="1" key="1">
    <citation type="journal article" date="2015" name="Nature">
        <title>Complex archaea that bridge the gap between prokaryotes and eukaryotes.</title>
        <authorList>
            <person name="Spang A."/>
            <person name="Saw J.H."/>
            <person name="Jorgensen S.L."/>
            <person name="Zaremba-Niedzwiedzka K."/>
            <person name="Martijn J."/>
            <person name="Lind A.E."/>
            <person name="van Eijk R."/>
            <person name="Schleper C."/>
            <person name="Guy L."/>
            <person name="Ettema T.J."/>
        </authorList>
    </citation>
    <scope>NUCLEOTIDE SEQUENCE</scope>
</reference>
<evidence type="ECO:0000313" key="1">
    <source>
        <dbReference type="EMBL" id="KKN52641.1"/>
    </source>
</evidence>
<accession>A0A0F9TU36</accession>
<name>A0A0F9TU36_9ZZZZ</name>
<proteinExistence type="predicted"/>